<reference evidence="1 2" key="1">
    <citation type="submission" date="2010-12" db="EMBL/GenBank/DDBJ databases">
        <title>The Genome Sequence of Synechococcus phage S-CAM8 0608SB47.</title>
        <authorList>
            <consortium name="The Broad Institute Genome Sequencing Platform"/>
            <person name="Henn M.R."/>
            <person name="Martiny J."/>
            <person name="Weihe C."/>
            <person name="Levin J."/>
            <person name="Malboeuf C."/>
            <person name="Casali M."/>
            <person name="Russ C."/>
            <person name="Lennon N."/>
            <person name="Chapman S.B."/>
            <person name="Erlich R."/>
            <person name="Young S.K."/>
            <person name="Yandava C."/>
            <person name="Zeng Q."/>
            <person name="Alvarado L."/>
            <person name="Anderson S."/>
            <person name="Berlin A."/>
            <person name="Chen Z."/>
            <person name="Freedman E."/>
            <person name="Gellesch M."/>
            <person name="Goldberg J."/>
            <person name="Green L."/>
            <person name="Griggs A."/>
            <person name="Gujja S."/>
            <person name="Heilman E.R."/>
            <person name="Heiman D."/>
            <person name="Hollinger A."/>
            <person name="Howarth C."/>
            <person name="Larson L."/>
            <person name="Mehta T."/>
            <person name="Pearson M."/>
            <person name="Roberts A."/>
            <person name="Ryan E."/>
            <person name="Saif S."/>
            <person name="Shea T."/>
            <person name="Shenoy N."/>
            <person name="Sisk P."/>
            <person name="Stolte C."/>
            <person name="Sykes S."/>
            <person name="White J."/>
            <person name="Haas B."/>
            <person name="Nusbaum C."/>
            <person name="Birren B."/>
        </authorList>
    </citation>
    <scope>NUCLEOTIDE SEQUENCE [LARGE SCALE GENOMIC DNA]</scope>
    <source>
        <strain evidence="1 2">0608SB47</strain>
    </source>
</reference>
<sequence>MTADASNTNEPVVQILASERIVKLLLESVTLKLEKWPGGDPAEQEELIRLKSMLFAASMDLLLDRS</sequence>
<evidence type="ECO:0000313" key="2">
    <source>
        <dbReference type="Proteomes" id="UP000297591"/>
    </source>
</evidence>
<protein>
    <submittedName>
        <fullName evidence="1">Uncharacterized protein</fullName>
    </submittedName>
</protein>
<dbReference type="Proteomes" id="UP000297591">
    <property type="component" value="Segment"/>
</dbReference>
<dbReference type="EMBL" id="JF974299">
    <property type="protein sequence ID" value="AET72717.1"/>
    <property type="molecule type" value="Genomic_DNA"/>
</dbReference>
<accession>G8EY27</accession>
<proteinExistence type="predicted"/>
<evidence type="ECO:0000313" key="1">
    <source>
        <dbReference type="EMBL" id="AET72717.1"/>
    </source>
</evidence>
<name>G8EY27_9CAUD</name>
<gene>
    <name evidence="1" type="ORF">SXFG_00167</name>
</gene>
<organism evidence="1 2">
    <name type="scientific">Synechococcus phage S-CAM8</name>
    <dbReference type="NCBI Taxonomy" id="754038"/>
    <lineage>
        <taxon>Viruses</taxon>
        <taxon>Duplodnaviria</taxon>
        <taxon>Heunggongvirae</taxon>
        <taxon>Uroviricota</taxon>
        <taxon>Caudoviricetes</taxon>
        <taxon>Pantevenvirales</taxon>
        <taxon>Kyanoviridae</taxon>
        <taxon>Neritesvirus</taxon>
        <taxon>Neritesvirus scam8</taxon>
    </lineage>
</organism>